<evidence type="ECO:0000313" key="3">
    <source>
        <dbReference type="Proteomes" id="UP000247810"/>
    </source>
</evidence>
<feature type="non-terminal residue" evidence="2">
    <location>
        <position position="1"/>
    </location>
</feature>
<dbReference type="EMBL" id="KZ826163">
    <property type="protein sequence ID" value="PYH87832.1"/>
    <property type="molecule type" value="Genomic_DNA"/>
</dbReference>
<dbReference type="AlphaFoldDB" id="A0A319E9R8"/>
<dbReference type="VEuPathDB" id="FungiDB:BO71DRAFT_340171"/>
<protein>
    <submittedName>
        <fullName evidence="2">Uncharacterized protein</fullName>
    </submittedName>
</protein>
<accession>A0A319E9R8</accession>
<feature type="region of interest" description="Disordered" evidence="1">
    <location>
        <begin position="1"/>
        <end position="22"/>
    </location>
</feature>
<evidence type="ECO:0000313" key="2">
    <source>
        <dbReference type="EMBL" id="PYH87832.1"/>
    </source>
</evidence>
<proteinExistence type="predicted"/>
<organism evidence="2 3">
    <name type="scientific">Aspergillus ellipticus CBS 707.79</name>
    <dbReference type="NCBI Taxonomy" id="1448320"/>
    <lineage>
        <taxon>Eukaryota</taxon>
        <taxon>Fungi</taxon>
        <taxon>Dikarya</taxon>
        <taxon>Ascomycota</taxon>
        <taxon>Pezizomycotina</taxon>
        <taxon>Eurotiomycetes</taxon>
        <taxon>Eurotiomycetidae</taxon>
        <taxon>Eurotiales</taxon>
        <taxon>Aspergillaceae</taxon>
        <taxon>Aspergillus</taxon>
        <taxon>Aspergillus subgen. Circumdati</taxon>
    </lineage>
</organism>
<dbReference type="OrthoDB" id="4955540at2759"/>
<sequence>IFRSEIHDTTSINGVHQKDPLGPHVTLCYKDEDQFLRGTHGEATKAPVWARREERD</sequence>
<name>A0A319E9R8_9EURO</name>
<reference evidence="2 3" key="1">
    <citation type="submission" date="2018-02" db="EMBL/GenBank/DDBJ databases">
        <title>The genomes of Aspergillus section Nigri reveals drivers in fungal speciation.</title>
        <authorList>
            <consortium name="DOE Joint Genome Institute"/>
            <person name="Vesth T.C."/>
            <person name="Nybo J."/>
            <person name="Theobald S."/>
            <person name="Brandl J."/>
            <person name="Frisvad J.C."/>
            <person name="Nielsen K.F."/>
            <person name="Lyhne E.K."/>
            <person name="Kogle M.E."/>
            <person name="Kuo A."/>
            <person name="Riley R."/>
            <person name="Clum A."/>
            <person name="Nolan M."/>
            <person name="Lipzen A."/>
            <person name="Salamov A."/>
            <person name="Henrissat B."/>
            <person name="Wiebenga A."/>
            <person name="De vries R.P."/>
            <person name="Grigoriev I.V."/>
            <person name="Mortensen U.H."/>
            <person name="Andersen M.R."/>
            <person name="Baker S.E."/>
        </authorList>
    </citation>
    <scope>NUCLEOTIDE SEQUENCE [LARGE SCALE GENOMIC DNA]</scope>
    <source>
        <strain evidence="2 3">CBS 707.79</strain>
    </source>
</reference>
<gene>
    <name evidence="2" type="ORF">BO71DRAFT_340171</name>
</gene>
<dbReference type="Proteomes" id="UP000247810">
    <property type="component" value="Unassembled WGS sequence"/>
</dbReference>
<keyword evidence="3" id="KW-1185">Reference proteome</keyword>
<evidence type="ECO:0000256" key="1">
    <source>
        <dbReference type="SAM" id="MobiDB-lite"/>
    </source>
</evidence>